<accession>A0A7L4ZRV0</accession>
<dbReference type="EMBL" id="VTWU01000007">
    <property type="protein sequence ID" value="KAA9327248.1"/>
    <property type="molecule type" value="Genomic_DNA"/>
</dbReference>
<organism evidence="1 2">
    <name type="scientific">Hymenobacter busanensis</name>
    <dbReference type="NCBI Taxonomy" id="2607656"/>
    <lineage>
        <taxon>Bacteria</taxon>
        <taxon>Pseudomonadati</taxon>
        <taxon>Bacteroidota</taxon>
        <taxon>Cytophagia</taxon>
        <taxon>Cytophagales</taxon>
        <taxon>Hymenobacteraceae</taxon>
        <taxon>Hymenobacter</taxon>
    </lineage>
</organism>
<gene>
    <name evidence="1" type="ORF">F0P96_18625</name>
</gene>
<dbReference type="RefSeq" id="WP_151080478.1">
    <property type="nucleotide sequence ID" value="NZ_CP047647.1"/>
</dbReference>
<dbReference type="AlphaFoldDB" id="A0A7L4ZRV0"/>
<dbReference type="Proteomes" id="UP000326380">
    <property type="component" value="Unassembled WGS sequence"/>
</dbReference>
<sequence length="86" mass="10151">MNNWGKLPDAREYLVGQNMPAQQMKKSDMAQQLGMSRESFRIFLRRMERGLGYFYTGRLKYLTPAQQVVIRQFLNQQTNGCQLFLI</sequence>
<reference evidence="1 2" key="1">
    <citation type="submission" date="2019-09" db="EMBL/GenBank/DDBJ databases">
        <title>Genome sequence of Hymenobacter sp. M3.</title>
        <authorList>
            <person name="Srinivasan S."/>
        </authorList>
    </citation>
    <scope>NUCLEOTIDE SEQUENCE [LARGE SCALE GENOMIC DNA]</scope>
    <source>
        <strain evidence="1 2">M3</strain>
    </source>
</reference>
<keyword evidence="2" id="KW-1185">Reference proteome</keyword>
<name>A0A7L4ZRV0_9BACT</name>
<proteinExistence type="predicted"/>
<protein>
    <submittedName>
        <fullName evidence="1">Uncharacterized protein</fullName>
    </submittedName>
</protein>
<evidence type="ECO:0000313" key="1">
    <source>
        <dbReference type="EMBL" id="KAA9327248.1"/>
    </source>
</evidence>
<evidence type="ECO:0000313" key="2">
    <source>
        <dbReference type="Proteomes" id="UP000326380"/>
    </source>
</evidence>
<comment type="caution">
    <text evidence="1">The sequence shown here is derived from an EMBL/GenBank/DDBJ whole genome shotgun (WGS) entry which is preliminary data.</text>
</comment>